<accession>A0A5Q4ZYN7</accession>
<evidence type="ECO:0000256" key="1">
    <source>
        <dbReference type="SAM" id="Coils"/>
    </source>
</evidence>
<dbReference type="SUPFAM" id="SSF53955">
    <property type="entry name" value="Lysozyme-like"/>
    <property type="match status" value="1"/>
</dbReference>
<keyword evidence="3" id="KW-0614">Plasmid</keyword>
<dbReference type="AlphaFoldDB" id="A0A5Q4ZYN7"/>
<dbReference type="InterPro" id="IPR008258">
    <property type="entry name" value="Transglycosylase_SLT_dom_1"/>
</dbReference>
<protein>
    <recommendedName>
        <fullName evidence="2">Transglycosylase SLT domain-containing protein</fullName>
    </recommendedName>
</protein>
<feature type="coiled-coil region" evidence="1">
    <location>
        <begin position="144"/>
        <end position="171"/>
    </location>
</feature>
<evidence type="ECO:0000313" key="3">
    <source>
        <dbReference type="EMBL" id="VVV06986.1"/>
    </source>
</evidence>
<dbReference type="Gene3D" id="1.10.530.10">
    <property type="match status" value="1"/>
</dbReference>
<geneLocation type="plasmid" evidence="3">
    <name>pAWOD_2</name>
</geneLocation>
<organism evidence="3">
    <name type="scientific">Aliivibrio wodanis</name>
    <dbReference type="NCBI Taxonomy" id="80852"/>
    <lineage>
        <taxon>Bacteria</taxon>
        <taxon>Pseudomonadati</taxon>
        <taxon>Pseudomonadota</taxon>
        <taxon>Gammaproteobacteria</taxon>
        <taxon>Vibrionales</taxon>
        <taxon>Vibrionaceae</taxon>
        <taxon>Aliivibrio</taxon>
    </lineage>
</organism>
<feature type="domain" description="Transglycosylase SLT" evidence="2">
    <location>
        <begin position="30"/>
        <end position="137"/>
    </location>
</feature>
<reference evidence="3" key="1">
    <citation type="submission" date="2019-09" db="EMBL/GenBank/DDBJ databases">
        <authorList>
            <person name="Hjerde E."/>
        </authorList>
    </citation>
    <scope>NUCLEOTIDE SEQUENCE [LARGE SCALE GENOMIC DNA]</scope>
    <source>
        <strain evidence="3">06/09/160</strain>
        <plasmid evidence="3">pAWOD_2</plasmid>
    </source>
</reference>
<evidence type="ECO:0000259" key="2">
    <source>
        <dbReference type="Pfam" id="PF01464"/>
    </source>
</evidence>
<gene>
    <name evidence="3" type="ORF">AW0309160_04480</name>
</gene>
<name>A0A5Q4ZYN7_9GAMM</name>
<dbReference type="RefSeq" id="WP_192957874.1">
    <property type="nucleotide sequence ID" value="NZ_LR721753.1"/>
</dbReference>
<proteinExistence type="predicted"/>
<dbReference type="Pfam" id="PF01464">
    <property type="entry name" value="SLT"/>
    <property type="match status" value="1"/>
</dbReference>
<dbReference type="EMBL" id="LR721753">
    <property type="protein sequence ID" value="VVV06986.1"/>
    <property type="molecule type" value="Genomic_DNA"/>
</dbReference>
<sequence length="171" mass="20155">MDIPIDNTITSMDLAFYEYKANKGEKLATCVIKAARHYKIHPDYIYTIAKQEAGTTGEYRRNKSDGTHDMGQMQINYETWAEEFLRLGFKVDWSRVLYDLCDNVFVGTKIIELRQGTAKNALTAMANYHWFVNAKNKAPHFVYRKHITKKYKRLQKEKERFNESNQLVMNR</sequence>
<dbReference type="InterPro" id="IPR023346">
    <property type="entry name" value="Lysozyme-like_dom_sf"/>
</dbReference>
<keyword evidence="1" id="KW-0175">Coiled coil</keyword>